<dbReference type="GO" id="GO:0003700">
    <property type="term" value="F:DNA-binding transcription factor activity"/>
    <property type="evidence" value="ECO:0007669"/>
    <property type="project" value="InterPro"/>
</dbReference>
<dbReference type="InterPro" id="IPR020449">
    <property type="entry name" value="Tscrpt_reg_AraC-type_HTH"/>
</dbReference>
<dbReference type="SMART" id="SM00342">
    <property type="entry name" value="HTH_ARAC"/>
    <property type="match status" value="1"/>
</dbReference>
<evidence type="ECO:0000313" key="5">
    <source>
        <dbReference type="EMBL" id="SUA63417.1"/>
    </source>
</evidence>
<evidence type="ECO:0000259" key="4">
    <source>
        <dbReference type="PROSITE" id="PS01124"/>
    </source>
</evidence>
<dbReference type="Gene3D" id="2.60.120.280">
    <property type="entry name" value="Regulatory protein AraC"/>
    <property type="match status" value="1"/>
</dbReference>
<dbReference type="PANTHER" id="PTHR43280:SF30">
    <property type="entry name" value="MMSAB OPERON REGULATORY PROTEIN"/>
    <property type="match status" value="1"/>
</dbReference>
<dbReference type="InterPro" id="IPR018062">
    <property type="entry name" value="HTH_AraC-typ_CS"/>
</dbReference>
<sequence>MTKKADDFERKKVYVLPPYMLRKLKMNPLTKDLYITDIGCFSHARHHFRERTNGCDSHIFIYCASGKGWIRTKDNQTIVLKERSFAYIPRDMPHAYGADDEDPWTIYWFHLKGDQMDDFMDLFEPFKMYISLAASDEIKLLELFHQCYDLLLNKSYSMIHLVQVSQTIRYLLSFVVSVAARKEDSTYQSHVDKAIRYMGEQLESTVSLDELSQHVQVSKQHLNLIFKQSTGYSPVDYYLRMKIQRASQLLDLTNASIKEISIQLGFRDPYYFSRLFKKIMGCSPLAYRNNLKG</sequence>
<dbReference type="InterPro" id="IPR009057">
    <property type="entry name" value="Homeodomain-like_sf"/>
</dbReference>
<evidence type="ECO:0000256" key="1">
    <source>
        <dbReference type="ARBA" id="ARBA00023015"/>
    </source>
</evidence>
<dbReference type="InterPro" id="IPR037923">
    <property type="entry name" value="HTH-like"/>
</dbReference>
<dbReference type="EMBL" id="UGSC01000001">
    <property type="protein sequence ID" value="SUA63417.1"/>
    <property type="molecule type" value="Genomic_DNA"/>
</dbReference>
<evidence type="ECO:0000313" key="6">
    <source>
        <dbReference type="Proteomes" id="UP000254400"/>
    </source>
</evidence>
<dbReference type="RefSeq" id="WP_019686061.1">
    <property type="nucleotide sequence ID" value="NZ_CP036496.1"/>
</dbReference>
<name>A0A378XP31_PAEPO</name>
<dbReference type="InterPro" id="IPR003313">
    <property type="entry name" value="AraC-bd"/>
</dbReference>
<evidence type="ECO:0000256" key="2">
    <source>
        <dbReference type="ARBA" id="ARBA00023125"/>
    </source>
</evidence>
<organism evidence="5 6">
    <name type="scientific">Paenibacillus polymyxa</name>
    <name type="common">Bacillus polymyxa</name>
    <dbReference type="NCBI Taxonomy" id="1406"/>
    <lineage>
        <taxon>Bacteria</taxon>
        <taxon>Bacillati</taxon>
        <taxon>Bacillota</taxon>
        <taxon>Bacilli</taxon>
        <taxon>Bacillales</taxon>
        <taxon>Paenibacillaceae</taxon>
        <taxon>Paenibacillus</taxon>
    </lineage>
</organism>
<accession>A0A378XP31</accession>
<dbReference type="GO" id="GO:0043565">
    <property type="term" value="F:sequence-specific DNA binding"/>
    <property type="evidence" value="ECO:0007669"/>
    <property type="project" value="InterPro"/>
</dbReference>
<dbReference type="SUPFAM" id="SSF46689">
    <property type="entry name" value="Homeodomain-like"/>
    <property type="match status" value="2"/>
</dbReference>
<gene>
    <name evidence="5" type="primary">rhaS1</name>
    <name evidence="5" type="ORF">NCTC10343_00648</name>
</gene>
<dbReference type="CDD" id="cd06986">
    <property type="entry name" value="cupin_MmsR-like_N"/>
    <property type="match status" value="1"/>
</dbReference>
<dbReference type="Pfam" id="PF12833">
    <property type="entry name" value="HTH_18"/>
    <property type="match status" value="1"/>
</dbReference>
<keyword evidence="2" id="KW-0238">DNA-binding</keyword>
<dbReference type="PANTHER" id="PTHR43280">
    <property type="entry name" value="ARAC-FAMILY TRANSCRIPTIONAL REGULATOR"/>
    <property type="match status" value="1"/>
</dbReference>
<feature type="domain" description="HTH araC/xylS-type" evidence="4">
    <location>
        <begin position="192"/>
        <end position="290"/>
    </location>
</feature>
<dbReference type="Proteomes" id="UP000254400">
    <property type="component" value="Unassembled WGS sequence"/>
</dbReference>
<keyword evidence="1" id="KW-0805">Transcription regulation</keyword>
<reference evidence="5 6" key="1">
    <citation type="submission" date="2018-06" db="EMBL/GenBank/DDBJ databases">
        <authorList>
            <consortium name="Pathogen Informatics"/>
            <person name="Doyle S."/>
        </authorList>
    </citation>
    <scope>NUCLEOTIDE SEQUENCE [LARGE SCALE GENOMIC DNA]</scope>
    <source>
        <strain evidence="5 6">NCTC10343</strain>
    </source>
</reference>
<dbReference type="InterPro" id="IPR018060">
    <property type="entry name" value="HTH_AraC"/>
</dbReference>
<dbReference type="Gene3D" id="1.10.10.60">
    <property type="entry name" value="Homeodomain-like"/>
    <property type="match status" value="2"/>
</dbReference>
<proteinExistence type="predicted"/>
<dbReference type="AlphaFoldDB" id="A0A378XP31"/>
<dbReference type="PROSITE" id="PS01124">
    <property type="entry name" value="HTH_ARAC_FAMILY_2"/>
    <property type="match status" value="1"/>
</dbReference>
<dbReference type="PRINTS" id="PR00032">
    <property type="entry name" value="HTHARAC"/>
</dbReference>
<keyword evidence="3" id="KW-0804">Transcription</keyword>
<dbReference type="Pfam" id="PF02311">
    <property type="entry name" value="AraC_binding"/>
    <property type="match status" value="1"/>
</dbReference>
<dbReference type="PROSITE" id="PS00041">
    <property type="entry name" value="HTH_ARAC_FAMILY_1"/>
    <property type="match status" value="1"/>
</dbReference>
<evidence type="ECO:0000256" key="3">
    <source>
        <dbReference type="ARBA" id="ARBA00023163"/>
    </source>
</evidence>
<dbReference type="GeneID" id="93349470"/>
<dbReference type="SUPFAM" id="SSF51215">
    <property type="entry name" value="Regulatory protein AraC"/>
    <property type="match status" value="1"/>
</dbReference>
<protein>
    <submittedName>
        <fullName evidence="5">HTH-type transcriptional activator rhaS</fullName>
    </submittedName>
</protein>